<reference evidence="2" key="1">
    <citation type="journal article" date="2021" name="IMA Fungus">
        <title>Genomic characterization of three marine fungi, including Emericellopsis atlantica sp. nov. with signatures of a generalist lifestyle and marine biomass degradation.</title>
        <authorList>
            <person name="Hagestad O.C."/>
            <person name="Hou L."/>
            <person name="Andersen J.H."/>
            <person name="Hansen E.H."/>
            <person name="Altermark B."/>
            <person name="Li C."/>
            <person name="Kuhnert E."/>
            <person name="Cox R.J."/>
            <person name="Crous P.W."/>
            <person name="Spatafora J.W."/>
            <person name="Lail K."/>
            <person name="Amirebrahimi M."/>
            <person name="Lipzen A."/>
            <person name="Pangilinan J."/>
            <person name="Andreopoulos W."/>
            <person name="Hayes R.D."/>
            <person name="Ng V."/>
            <person name="Grigoriev I.V."/>
            <person name="Jackson S.A."/>
            <person name="Sutton T.D.S."/>
            <person name="Dobson A.D.W."/>
            <person name="Rama T."/>
        </authorList>
    </citation>
    <scope>NUCLEOTIDE SEQUENCE</scope>
    <source>
        <strain evidence="2">TS7</strain>
    </source>
</reference>
<evidence type="ECO:0000313" key="3">
    <source>
        <dbReference type="Proteomes" id="UP000887229"/>
    </source>
</evidence>
<comment type="caution">
    <text evidence="2">The sequence shown here is derived from an EMBL/GenBank/DDBJ whole genome shotgun (WGS) entry which is preliminary data.</text>
</comment>
<dbReference type="AlphaFoldDB" id="A0A9P8CSV1"/>
<evidence type="ECO:0000313" key="2">
    <source>
        <dbReference type="EMBL" id="KAG9257757.1"/>
    </source>
</evidence>
<dbReference type="Proteomes" id="UP000887229">
    <property type="component" value="Unassembled WGS sequence"/>
</dbReference>
<dbReference type="RefSeq" id="XP_046121681.1">
    <property type="nucleotide sequence ID" value="XM_046259579.1"/>
</dbReference>
<proteinExistence type="predicted"/>
<name>A0A9P8CSV1_9HYPO</name>
<keyword evidence="3" id="KW-1185">Reference proteome</keyword>
<feature type="region of interest" description="Disordered" evidence="1">
    <location>
        <begin position="35"/>
        <end position="58"/>
    </location>
</feature>
<dbReference type="EMBL" id="MU251245">
    <property type="protein sequence ID" value="KAG9257757.1"/>
    <property type="molecule type" value="Genomic_DNA"/>
</dbReference>
<sequence>MVMQGCPHFVFSSQECGLNLQHVHSKGVEMLGKTGPVSCDLQRPRRSSRVPGHDTTRGATRDVDEHVLDTRPSIHPCEGASIPDARRRRSFLVPRSVTSRHSGCEIIPYLASLSNALLNSPKPGQPGEGTIEAIYTQAGGDAAIRNYQSLPCELQPPRVQRQQQYGNNRSCTPWSSQDVNHRCSRRGHERLPECIEPIASLLSAFIIDNESTCHFLVPGTPCVVIALHYSSNLPPFLVEQIRIRNWKMSQSH</sequence>
<accession>A0A9P8CSV1</accession>
<dbReference type="GeneID" id="70290482"/>
<evidence type="ECO:0000256" key="1">
    <source>
        <dbReference type="SAM" id="MobiDB-lite"/>
    </source>
</evidence>
<protein>
    <submittedName>
        <fullName evidence="2">Uncharacterized protein</fullName>
    </submittedName>
</protein>
<gene>
    <name evidence="2" type="ORF">F5Z01DRAFT_414030</name>
</gene>
<organism evidence="2 3">
    <name type="scientific">Emericellopsis atlantica</name>
    <dbReference type="NCBI Taxonomy" id="2614577"/>
    <lineage>
        <taxon>Eukaryota</taxon>
        <taxon>Fungi</taxon>
        <taxon>Dikarya</taxon>
        <taxon>Ascomycota</taxon>
        <taxon>Pezizomycotina</taxon>
        <taxon>Sordariomycetes</taxon>
        <taxon>Hypocreomycetidae</taxon>
        <taxon>Hypocreales</taxon>
        <taxon>Bionectriaceae</taxon>
        <taxon>Emericellopsis</taxon>
    </lineage>
</organism>